<feature type="non-terminal residue" evidence="1">
    <location>
        <position position="1"/>
    </location>
</feature>
<name>A0ACA9Q6E0_9GLOM</name>
<keyword evidence="2" id="KW-1185">Reference proteome</keyword>
<reference evidence="1" key="1">
    <citation type="submission" date="2021-06" db="EMBL/GenBank/DDBJ databases">
        <authorList>
            <person name="Kallberg Y."/>
            <person name="Tangrot J."/>
            <person name="Rosling A."/>
        </authorList>
    </citation>
    <scope>NUCLEOTIDE SEQUENCE</scope>
    <source>
        <strain evidence="1">28 12/20/2015</strain>
    </source>
</reference>
<dbReference type="Proteomes" id="UP000789366">
    <property type="component" value="Unassembled WGS sequence"/>
</dbReference>
<sequence>IIKKAYRSLALRYHSDKGFNVEKMKEINEAYNRLCDYFNIKDNKNI</sequence>
<evidence type="ECO:0000313" key="1">
    <source>
        <dbReference type="EMBL" id="CAG8738395.1"/>
    </source>
</evidence>
<accession>A0ACA9Q6E0</accession>
<gene>
    <name evidence="1" type="ORF">SPELUC_LOCUS13612</name>
</gene>
<evidence type="ECO:0000313" key="2">
    <source>
        <dbReference type="Proteomes" id="UP000789366"/>
    </source>
</evidence>
<comment type="caution">
    <text evidence="1">The sequence shown here is derived from an EMBL/GenBank/DDBJ whole genome shotgun (WGS) entry which is preliminary data.</text>
</comment>
<proteinExistence type="predicted"/>
<feature type="non-terminal residue" evidence="1">
    <location>
        <position position="46"/>
    </location>
</feature>
<dbReference type="EMBL" id="CAJVPW010036751">
    <property type="protein sequence ID" value="CAG8738395.1"/>
    <property type="molecule type" value="Genomic_DNA"/>
</dbReference>
<protein>
    <submittedName>
        <fullName evidence="1">5964_t:CDS:1</fullName>
    </submittedName>
</protein>
<organism evidence="1 2">
    <name type="scientific">Cetraspora pellucida</name>
    <dbReference type="NCBI Taxonomy" id="1433469"/>
    <lineage>
        <taxon>Eukaryota</taxon>
        <taxon>Fungi</taxon>
        <taxon>Fungi incertae sedis</taxon>
        <taxon>Mucoromycota</taxon>
        <taxon>Glomeromycotina</taxon>
        <taxon>Glomeromycetes</taxon>
        <taxon>Diversisporales</taxon>
        <taxon>Gigasporaceae</taxon>
        <taxon>Cetraspora</taxon>
    </lineage>
</organism>